<feature type="non-terminal residue" evidence="1">
    <location>
        <position position="118"/>
    </location>
</feature>
<name>X1L2H9_9ZZZZ</name>
<gene>
    <name evidence="1" type="ORF">S06H3_09025</name>
</gene>
<evidence type="ECO:0008006" key="2">
    <source>
        <dbReference type="Google" id="ProtNLM"/>
    </source>
</evidence>
<evidence type="ECO:0000313" key="1">
    <source>
        <dbReference type="EMBL" id="GAI13173.1"/>
    </source>
</evidence>
<sequence>METNNSESTGKVILEGEAEEDTGVPITIGGLTFERVLHSPSDGLFLTDKQIGDLVAAGEVVASVAEQPVQVEIGGVVRALLRSGTTVRKGAKLGEIDPSGNKEVCYTIRPRVRAIAGG</sequence>
<comment type="caution">
    <text evidence="1">The sequence shown here is derived from an EMBL/GenBank/DDBJ whole genome shotgun (WGS) entry which is preliminary data.</text>
</comment>
<protein>
    <recommendedName>
        <fullName evidence="2">Lipoyl-binding domain-containing protein</fullName>
    </recommendedName>
</protein>
<accession>X1L2H9</accession>
<dbReference type="Gene3D" id="3.40.630.10">
    <property type="entry name" value="Zn peptidases"/>
    <property type="match status" value="1"/>
</dbReference>
<dbReference type="AlphaFoldDB" id="X1L2H9"/>
<dbReference type="EMBL" id="BARV01003902">
    <property type="protein sequence ID" value="GAI13173.1"/>
    <property type="molecule type" value="Genomic_DNA"/>
</dbReference>
<reference evidence="1" key="1">
    <citation type="journal article" date="2014" name="Front. Microbiol.">
        <title>High frequency of phylogenetically diverse reductive dehalogenase-homologous genes in deep subseafloor sedimentary metagenomes.</title>
        <authorList>
            <person name="Kawai M."/>
            <person name="Futagami T."/>
            <person name="Toyoda A."/>
            <person name="Takaki Y."/>
            <person name="Nishi S."/>
            <person name="Hori S."/>
            <person name="Arai W."/>
            <person name="Tsubouchi T."/>
            <person name="Morono Y."/>
            <person name="Uchiyama I."/>
            <person name="Ito T."/>
            <person name="Fujiyama A."/>
            <person name="Inagaki F."/>
            <person name="Takami H."/>
        </authorList>
    </citation>
    <scope>NUCLEOTIDE SEQUENCE</scope>
    <source>
        <strain evidence="1">Expedition CK06-06</strain>
    </source>
</reference>
<proteinExistence type="predicted"/>
<organism evidence="1">
    <name type="scientific">marine sediment metagenome</name>
    <dbReference type="NCBI Taxonomy" id="412755"/>
    <lineage>
        <taxon>unclassified sequences</taxon>
        <taxon>metagenomes</taxon>
        <taxon>ecological metagenomes</taxon>
    </lineage>
</organism>